<dbReference type="SUPFAM" id="SSF52317">
    <property type="entry name" value="Class I glutamine amidotransferase-like"/>
    <property type="match status" value="1"/>
</dbReference>
<dbReference type="InterPro" id="IPR029062">
    <property type="entry name" value="Class_I_gatase-like"/>
</dbReference>
<dbReference type="Gene3D" id="3.40.50.880">
    <property type="match status" value="1"/>
</dbReference>
<dbReference type="KEGG" id="fbe:FF125_11435"/>
<dbReference type="PANTHER" id="PTHR40469:SF2">
    <property type="entry name" value="GALACTOSE-BINDING DOMAIN-LIKE SUPERFAMILY PROTEIN"/>
    <property type="match status" value="1"/>
</dbReference>
<sequence>MNIKSKLISLSVVCVLMLIPPCLQAQSENLLIFSKTEGYRHKSIETGIVAIKKLAKENDFNVTATEDATYFNADTLKNYSAVLFLSTTGDILNEEQQANFKAFIQSGGGFVGIHAATDTEFDWPWYGKLIGAYFISHPKQQQAIVTIIDHKHLATKMLPKKWSLFDEWYNFKDISEDIDVLANLDETSYTGGKNGSHHPISWVQEYDGGKMFYTGMGHTNEAFADTDFLAHVLGGIQYAFGRSEEE</sequence>
<keyword evidence="4" id="KW-1185">Reference proteome</keyword>
<dbReference type="EMBL" id="CP040749">
    <property type="protein sequence ID" value="QCX39019.1"/>
    <property type="molecule type" value="Genomic_DNA"/>
</dbReference>
<dbReference type="Proteomes" id="UP000306229">
    <property type="component" value="Chromosome"/>
</dbReference>
<feature type="signal peptide" evidence="1">
    <location>
        <begin position="1"/>
        <end position="25"/>
    </location>
</feature>
<evidence type="ECO:0000313" key="4">
    <source>
        <dbReference type="Proteomes" id="UP000306229"/>
    </source>
</evidence>
<dbReference type="AlphaFoldDB" id="A0A5B7TPZ3"/>
<evidence type="ECO:0000256" key="1">
    <source>
        <dbReference type="SAM" id="SignalP"/>
    </source>
</evidence>
<dbReference type="Pfam" id="PF06283">
    <property type="entry name" value="ThuA"/>
    <property type="match status" value="1"/>
</dbReference>
<dbReference type="OrthoDB" id="9816308at2"/>
<proteinExistence type="predicted"/>
<protein>
    <submittedName>
        <fullName evidence="3">ThuA domain-containing protein</fullName>
    </submittedName>
</protein>
<accession>A0A5B7TPZ3</accession>
<evidence type="ECO:0000259" key="2">
    <source>
        <dbReference type="Pfam" id="PF06283"/>
    </source>
</evidence>
<feature type="chain" id="PRO_5022886780" evidence="1">
    <location>
        <begin position="26"/>
        <end position="246"/>
    </location>
</feature>
<keyword evidence="1" id="KW-0732">Signal</keyword>
<dbReference type="RefSeq" id="WP_138949896.1">
    <property type="nucleotide sequence ID" value="NZ_CP040749.1"/>
</dbReference>
<name>A0A5B7TPZ3_9FLAO</name>
<organism evidence="3 4">
    <name type="scientific">Aureibaculum algae</name>
    <dbReference type="NCBI Taxonomy" id="2584122"/>
    <lineage>
        <taxon>Bacteria</taxon>
        <taxon>Pseudomonadati</taxon>
        <taxon>Bacteroidota</taxon>
        <taxon>Flavobacteriia</taxon>
        <taxon>Flavobacteriales</taxon>
        <taxon>Flavobacteriaceae</taxon>
        <taxon>Aureibaculum</taxon>
    </lineage>
</organism>
<evidence type="ECO:0000313" key="3">
    <source>
        <dbReference type="EMBL" id="QCX39019.1"/>
    </source>
</evidence>
<gene>
    <name evidence="3" type="ORF">FF125_11435</name>
</gene>
<dbReference type="InterPro" id="IPR029010">
    <property type="entry name" value="ThuA-like"/>
</dbReference>
<feature type="domain" description="ThuA-like" evidence="2">
    <location>
        <begin position="30"/>
        <end position="239"/>
    </location>
</feature>
<dbReference type="PANTHER" id="PTHR40469">
    <property type="entry name" value="SECRETED GLYCOSYL HYDROLASE"/>
    <property type="match status" value="1"/>
</dbReference>
<reference evidence="3 4" key="1">
    <citation type="submission" date="2019-05" db="EMBL/GenBank/DDBJ databases">
        <title>Algicella ahnfeltiae gen. nov., sp. nov., a novel marine bacterium of the family Flavobacteriaceae isolated from a red alga.</title>
        <authorList>
            <person name="Nedashkovskaya O.I."/>
            <person name="Kukhlevskiy A.D."/>
            <person name="Kim S.-G."/>
            <person name="Zhukova N.V."/>
            <person name="Mikhailov V.V."/>
        </authorList>
    </citation>
    <scope>NUCLEOTIDE SEQUENCE [LARGE SCALE GENOMIC DNA]</scope>
    <source>
        <strain evidence="3 4">10Alg115</strain>
    </source>
</reference>